<comment type="caution">
    <text evidence="1">The sequence shown here is derived from an EMBL/GenBank/DDBJ whole genome shotgun (WGS) entry which is preliminary data.</text>
</comment>
<protein>
    <submittedName>
        <fullName evidence="1">SAM-dependent methyltransferase</fullName>
    </submittedName>
</protein>
<evidence type="ECO:0000313" key="1">
    <source>
        <dbReference type="EMBL" id="MBW8481960.1"/>
    </source>
</evidence>
<name>A0ABS7FNZ6_9ACTN</name>
<dbReference type="Pfam" id="PF04672">
    <property type="entry name" value="Methyltransf_19"/>
    <property type="match status" value="1"/>
</dbReference>
<dbReference type="EMBL" id="JAIBOA010000003">
    <property type="protein sequence ID" value="MBW8481960.1"/>
    <property type="molecule type" value="Genomic_DNA"/>
</dbReference>
<proteinExistence type="predicted"/>
<keyword evidence="1" id="KW-0489">Methyltransferase</keyword>
<reference evidence="1 2" key="1">
    <citation type="submission" date="2021-07" db="EMBL/GenBank/DDBJ databases">
        <title>Actinomadura sp. PM05-2 isolated from lichen.</title>
        <authorList>
            <person name="Somphong A."/>
            <person name="Phongsopitanun W."/>
            <person name="Tanasupawat S."/>
            <person name="Peongsungnone V."/>
        </authorList>
    </citation>
    <scope>NUCLEOTIDE SEQUENCE [LARGE SCALE GENOMIC DNA]</scope>
    <source>
        <strain evidence="1 2">PM05-2</strain>
    </source>
</reference>
<dbReference type="GO" id="GO:0008168">
    <property type="term" value="F:methyltransferase activity"/>
    <property type="evidence" value="ECO:0007669"/>
    <property type="project" value="UniProtKB-KW"/>
</dbReference>
<dbReference type="Gene3D" id="3.40.50.150">
    <property type="entry name" value="Vaccinia Virus protein VP39"/>
    <property type="match status" value="1"/>
</dbReference>
<keyword evidence="1" id="KW-0808">Transferase</keyword>
<dbReference type="RefSeq" id="WP_220164113.1">
    <property type="nucleotide sequence ID" value="NZ_JAIBOA010000003.1"/>
</dbReference>
<keyword evidence="2" id="KW-1185">Reference proteome</keyword>
<sequence>MDLRTDVPHPARVYDFLLGGKDNFEADRAAAAEVLKHQPNSPRAMRSNRAFLARMARHVVREHGIRQFLDVGTGLPTSPNLHEAAQEIAPETRVLYVDNDPIVLVHARALLTSAPEGATAYLDADLRDPASILGSAKLRETLDLSRPVALTLLAVLHFVTDEDEAHAIVRALLEPLAPGSVLAISVVPDADETDPTVAAGAKAYRAQGLQLKTRTKAEVERFFDGLDLLGPGVTRTEHWYPDHDVDLTDLQYMYAGVAVKR</sequence>
<dbReference type="InterPro" id="IPR029063">
    <property type="entry name" value="SAM-dependent_MTases_sf"/>
</dbReference>
<dbReference type="PIRSF" id="PIRSF017393">
    <property type="entry name" value="MTase_SAV2177"/>
    <property type="match status" value="1"/>
</dbReference>
<evidence type="ECO:0000313" key="2">
    <source>
        <dbReference type="Proteomes" id="UP000774570"/>
    </source>
</evidence>
<dbReference type="GO" id="GO:0032259">
    <property type="term" value="P:methylation"/>
    <property type="evidence" value="ECO:0007669"/>
    <property type="project" value="UniProtKB-KW"/>
</dbReference>
<organism evidence="1 2">
    <name type="scientific">Actinomadura parmotrematis</name>
    <dbReference type="NCBI Taxonomy" id="2864039"/>
    <lineage>
        <taxon>Bacteria</taxon>
        <taxon>Bacillati</taxon>
        <taxon>Actinomycetota</taxon>
        <taxon>Actinomycetes</taxon>
        <taxon>Streptosporangiales</taxon>
        <taxon>Thermomonosporaceae</taxon>
        <taxon>Actinomadura</taxon>
    </lineage>
</organism>
<accession>A0ABS7FNZ6</accession>
<dbReference type="InterPro" id="IPR006764">
    <property type="entry name" value="SAM_dep_MeTrfase_SAV2177_type"/>
</dbReference>
<dbReference type="SUPFAM" id="SSF53335">
    <property type="entry name" value="S-adenosyl-L-methionine-dependent methyltransferases"/>
    <property type="match status" value="1"/>
</dbReference>
<gene>
    <name evidence="1" type="ORF">K1Y72_06255</name>
</gene>
<dbReference type="Proteomes" id="UP000774570">
    <property type="component" value="Unassembled WGS sequence"/>
</dbReference>